<feature type="compositionally biased region" description="Basic and acidic residues" evidence="1">
    <location>
        <begin position="130"/>
        <end position="141"/>
    </location>
</feature>
<proteinExistence type="predicted"/>
<protein>
    <submittedName>
        <fullName evidence="2">Uncharacterized protein</fullName>
    </submittedName>
</protein>
<feature type="non-terminal residue" evidence="2">
    <location>
        <position position="262"/>
    </location>
</feature>
<feature type="compositionally biased region" description="Polar residues" evidence="1">
    <location>
        <begin position="9"/>
        <end position="38"/>
    </location>
</feature>
<organism evidence="2 3">
    <name type="scientific">Brassica napus</name>
    <name type="common">Rape</name>
    <dbReference type="NCBI Taxonomy" id="3708"/>
    <lineage>
        <taxon>Eukaryota</taxon>
        <taxon>Viridiplantae</taxon>
        <taxon>Streptophyta</taxon>
        <taxon>Embryophyta</taxon>
        <taxon>Tracheophyta</taxon>
        <taxon>Spermatophyta</taxon>
        <taxon>Magnoliopsida</taxon>
        <taxon>eudicotyledons</taxon>
        <taxon>Gunneridae</taxon>
        <taxon>Pentapetalae</taxon>
        <taxon>rosids</taxon>
        <taxon>malvids</taxon>
        <taxon>Brassicales</taxon>
        <taxon>Brassicaceae</taxon>
        <taxon>Brassiceae</taxon>
        <taxon>Brassica</taxon>
    </lineage>
</organism>
<reference evidence="2 3" key="1">
    <citation type="submission" date="2021-05" db="EMBL/GenBank/DDBJ databases">
        <title>Genome Assembly of Synthetic Allotetraploid Brassica napus Reveals Homoeologous Exchanges between Subgenomes.</title>
        <authorList>
            <person name="Davis J.T."/>
        </authorList>
    </citation>
    <scope>NUCLEOTIDE SEQUENCE [LARGE SCALE GENOMIC DNA]</scope>
    <source>
        <strain evidence="3">cv. Da-Ae</strain>
        <tissue evidence="2">Seedling</tissue>
    </source>
</reference>
<sequence>PSPKIQSPAKRQTGNIKQGLKPTSETLESTNDRVTTAPVSHRLDPQRDPRNALKPPVKHPSINPPVHTRARQLHIIVTATAFNPEILSSERSIAHARSPPLPLITTTKKKASHKHLQIPPESLDQPATQGKEHLHPPEAKAGESGAEEASASRKQGRRRWSSRNLHLPETNPNLNSLFPHTEPHTIASTTDDVVTLSEVSTTDKVRTRVPTKRTRETALERQGNFFQREREGLRRRHGRSRAGRTLDPSIRSTFSLSVFLEK</sequence>
<comment type="caution">
    <text evidence="2">The sequence shown here is derived from an EMBL/GenBank/DDBJ whole genome shotgun (WGS) entry which is preliminary data.</text>
</comment>
<dbReference type="Proteomes" id="UP000824890">
    <property type="component" value="Unassembled WGS sequence"/>
</dbReference>
<evidence type="ECO:0000313" key="3">
    <source>
        <dbReference type="Proteomes" id="UP000824890"/>
    </source>
</evidence>
<feature type="region of interest" description="Disordered" evidence="1">
    <location>
        <begin position="109"/>
        <end position="181"/>
    </location>
</feature>
<evidence type="ECO:0000256" key="1">
    <source>
        <dbReference type="SAM" id="MobiDB-lite"/>
    </source>
</evidence>
<feature type="compositionally biased region" description="Basic and acidic residues" evidence="1">
    <location>
        <begin position="41"/>
        <end position="51"/>
    </location>
</feature>
<gene>
    <name evidence="2" type="ORF">HID58_037318</name>
</gene>
<keyword evidence="3" id="KW-1185">Reference proteome</keyword>
<feature type="region of interest" description="Disordered" evidence="1">
    <location>
        <begin position="1"/>
        <end position="65"/>
    </location>
</feature>
<dbReference type="EMBL" id="JAGKQM010000010">
    <property type="protein sequence ID" value="KAH0905491.1"/>
    <property type="molecule type" value="Genomic_DNA"/>
</dbReference>
<feature type="non-terminal residue" evidence="2">
    <location>
        <position position="1"/>
    </location>
</feature>
<accession>A0ABQ8BKY9</accession>
<evidence type="ECO:0000313" key="2">
    <source>
        <dbReference type="EMBL" id="KAH0905491.1"/>
    </source>
</evidence>
<name>A0ABQ8BKY9_BRANA</name>